<name>V4RL45_9HYPH</name>
<sequence>MATERVASSSAAERAVSTGYDTFMMRQLRIAGFPHLPHIHAIPWCHF</sequence>
<evidence type="ECO:0000313" key="1">
    <source>
        <dbReference type="EMBL" id="ESR26024.1"/>
    </source>
</evidence>
<dbReference type="Proteomes" id="UP000017819">
    <property type="component" value="Unassembled WGS sequence"/>
</dbReference>
<comment type="caution">
    <text evidence="1">The sequence shown here is derived from an EMBL/GenBank/DDBJ whole genome shotgun (WGS) entry which is preliminary data.</text>
</comment>
<reference evidence="1 2" key="1">
    <citation type="journal article" date="2014" name="Genome Announc.">
        <title>Draft Genome Sequence of Lutibaculum baratangense Strain AMV1T, Isolated from a Mud Volcano in Andamans, India.</title>
        <authorList>
            <person name="Singh A."/>
            <person name="Sreenivas A."/>
            <person name="Sathyanarayana Reddy G."/>
            <person name="Pinnaka A.K."/>
            <person name="Shivaji S."/>
        </authorList>
    </citation>
    <scope>NUCLEOTIDE SEQUENCE [LARGE SCALE GENOMIC DNA]</scope>
    <source>
        <strain evidence="1 2">AMV1</strain>
    </source>
</reference>
<organism evidence="1 2">
    <name type="scientific">Lutibaculum baratangense AMV1</name>
    <dbReference type="NCBI Taxonomy" id="631454"/>
    <lineage>
        <taxon>Bacteria</taxon>
        <taxon>Pseudomonadati</taxon>
        <taxon>Pseudomonadota</taxon>
        <taxon>Alphaproteobacteria</taxon>
        <taxon>Hyphomicrobiales</taxon>
        <taxon>Tepidamorphaceae</taxon>
        <taxon>Lutibaculum</taxon>
    </lineage>
</organism>
<dbReference type="AlphaFoldDB" id="V4RL45"/>
<evidence type="ECO:0000313" key="2">
    <source>
        <dbReference type="Proteomes" id="UP000017819"/>
    </source>
</evidence>
<dbReference type="EMBL" id="AWXZ01000017">
    <property type="protein sequence ID" value="ESR26024.1"/>
    <property type="molecule type" value="Genomic_DNA"/>
</dbReference>
<keyword evidence="2" id="KW-1185">Reference proteome</keyword>
<protein>
    <submittedName>
        <fullName evidence="1">Uncharacterized protein</fullName>
    </submittedName>
</protein>
<proteinExistence type="predicted"/>
<gene>
    <name evidence="1" type="ORF">N177_1359</name>
</gene>
<accession>V4RL45</accession>